<dbReference type="InterPro" id="IPR013702">
    <property type="entry name" value="FIST_domain_N"/>
</dbReference>
<dbReference type="Pfam" id="PF08495">
    <property type="entry name" value="FIST"/>
    <property type="match status" value="1"/>
</dbReference>
<feature type="domain" description="FIST" evidence="1">
    <location>
        <begin position="62"/>
        <end position="302"/>
    </location>
</feature>
<proteinExistence type="predicted"/>
<dbReference type="OrthoDB" id="10251508at2759"/>
<evidence type="ECO:0000313" key="2">
    <source>
        <dbReference type="EMBL" id="RIA93059.1"/>
    </source>
</evidence>
<dbReference type="EMBL" id="QKYT01000112">
    <property type="protein sequence ID" value="RIA93059.1"/>
    <property type="molecule type" value="Genomic_DNA"/>
</dbReference>
<name>A0A397T6V9_9GLOM</name>
<comment type="caution">
    <text evidence="2">The sequence shown here is derived from an EMBL/GenBank/DDBJ whole genome shotgun (WGS) entry which is preliminary data.</text>
</comment>
<dbReference type="Proteomes" id="UP000265703">
    <property type="component" value="Unassembled WGS sequence"/>
</dbReference>
<accession>A0A397T6V9</accession>
<sequence>MILLNLIRNLNKTFIPLSNFKKNSFNSFNDHKKLLSTLNASHISTKETIDSLIGFSPEECDVCLVFVSRTYESNDIEILPQYLYSKLKPKFLGGCVVDKIYNNNDTNNSGHGISLLLGNWKKDNNEKNSGKIRFNGFCTNIKEQRHHQFKTNSVGRWKNLDDFELPNLFDINKFKSISSVPNDFDLPEELKILKIENISPDLIFFVSDSEPYQFLESLDYHFPTSKKIGIIGTSTPFLTGLPFTLFHNDNILSKGIIGVALTAESSNTFKNQFQIEYPSLSAIGDPLEITSCRGNIILKLDKTNPTELLLNRLQSGNNKKTLLKENELYLGLYNSNNKRNQLDESTLIINKILGGDPTKGNLAIDTIMDLKEGQFVKFLYKKKEFDTTFLQNKIKNHEQIQILLTTSDQDMMDSTSINDIFMLKNNNKNIFGATSENGIIIGKGKNGNTWVCNVPYSTASLLLSKNLKS</sequence>
<evidence type="ECO:0000259" key="1">
    <source>
        <dbReference type="Pfam" id="PF08495"/>
    </source>
</evidence>
<organism evidence="2 3">
    <name type="scientific">Glomus cerebriforme</name>
    <dbReference type="NCBI Taxonomy" id="658196"/>
    <lineage>
        <taxon>Eukaryota</taxon>
        <taxon>Fungi</taxon>
        <taxon>Fungi incertae sedis</taxon>
        <taxon>Mucoromycota</taxon>
        <taxon>Glomeromycotina</taxon>
        <taxon>Glomeromycetes</taxon>
        <taxon>Glomerales</taxon>
        <taxon>Glomeraceae</taxon>
        <taxon>Glomus</taxon>
    </lineage>
</organism>
<dbReference type="AlphaFoldDB" id="A0A397T6V9"/>
<evidence type="ECO:0000313" key="3">
    <source>
        <dbReference type="Proteomes" id="UP000265703"/>
    </source>
</evidence>
<gene>
    <name evidence="2" type="ORF">C1645_763340</name>
</gene>
<keyword evidence="3" id="KW-1185">Reference proteome</keyword>
<reference evidence="2 3" key="1">
    <citation type="submission" date="2018-06" db="EMBL/GenBank/DDBJ databases">
        <title>Comparative genomics reveals the genomic features of Rhizophagus irregularis, R. cerebriforme, R. diaphanum and Gigaspora rosea, and their symbiotic lifestyle signature.</title>
        <authorList>
            <person name="Morin E."/>
            <person name="San Clemente H."/>
            <person name="Chen E.C.H."/>
            <person name="De La Providencia I."/>
            <person name="Hainaut M."/>
            <person name="Kuo A."/>
            <person name="Kohler A."/>
            <person name="Murat C."/>
            <person name="Tang N."/>
            <person name="Roy S."/>
            <person name="Loubradou J."/>
            <person name="Henrissat B."/>
            <person name="Grigoriev I.V."/>
            <person name="Corradi N."/>
            <person name="Roux C."/>
            <person name="Martin F.M."/>
        </authorList>
    </citation>
    <scope>NUCLEOTIDE SEQUENCE [LARGE SCALE GENOMIC DNA]</scope>
    <source>
        <strain evidence="2 3">DAOM 227022</strain>
    </source>
</reference>
<protein>
    <recommendedName>
        <fullName evidence="1">FIST domain-containing protein</fullName>
    </recommendedName>
</protein>